<name>A0A917B309_HALAA</name>
<comment type="caution">
    <text evidence="1">The sequence shown here is derived from an EMBL/GenBank/DDBJ whole genome shotgun (WGS) entry which is preliminary data.</text>
</comment>
<dbReference type="AlphaFoldDB" id="A0A917B309"/>
<organism evidence="1 2">
    <name type="scientific">Halobacillus andaensis</name>
    <dbReference type="NCBI Taxonomy" id="1176239"/>
    <lineage>
        <taxon>Bacteria</taxon>
        <taxon>Bacillati</taxon>
        <taxon>Bacillota</taxon>
        <taxon>Bacilli</taxon>
        <taxon>Bacillales</taxon>
        <taxon>Bacillaceae</taxon>
        <taxon>Halobacillus</taxon>
    </lineage>
</organism>
<dbReference type="RefSeq" id="WP_188376967.1">
    <property type="nucleotide sequence ID" value="NZ_BMEL01000002.1"/>
</dbReference>
<keyword evidence="2" id="KW-1185">Reference proteome</keyword>
<gene>
    <name evidence="1" type="ORF">GCM10010954_15890</name>
</gene>
<sequence length="217" mass="25615">MKEFKVEMTRRLVELASNPIRTKNNIIILLLEAIPLLTYGEPSGRPTKEHVILRFDKMQRLFFVLEDKYFSFKFPFNIDTREQQINPVIYDSVTELEINGKNLAAIKLAYEEIFVETENQGILELDSELLHIMEIFEMEPNKDHLWVILKNLLKFESGYLRYDYDEKHENGRLHPLNHLDINYSSGNTFKIGVNCRISSEMFIDILNINTNSYYISE</sequence>
<proteinExistence type="predicted"/>
<dbReference type="Proteomes" id="UP000660110">
    <property type="component" value="Unassembled WGS sequence"/>
</dbReference>
<dbReference type="EMBL" id="BMEL01000002">
    <property type="protein sequence ID" value="GGF17940.1"/>
    <property type="molecule type" value="Genomic_DNA"/>
</dbReference>
<reference evidence="1" key="1">
    <citation type="journal article" date="2014" name="Int. J. Syst. Evol. Microbiol.">
        <title>Complete genome sequence of Corynebacterium casei LMG S-19264T (=DSM 44701T), isolated from a smear-ripened cheese.</title>
        <authorList>
            <consortium name="US DOE Joint Genome Institute (JGI-PGF)"/>
            <person name="Walter F."/>
            <person name="Albersmeier A."/>
            <person name="Kalinowski J."/>
            <person name="Ruckert C."/>
        </authorList>
    </citation>
    <scope>NUCLEOTIDE SEQUENCE</scope>
    <source>
        <strain evidence="1">CGMCC 1.12153</strain>
    </source>
</reference>
<protein>
    <submittedName>
        <fullName evidence="1">Uncharacterized protein</fullName>
    </submittedName>
</protein>
<evidence type="ECO:0000313" key="1">
    <source>
        <dbReference type="EMBL" id="GGF17940.1"/>
    </source>
</evidence>
<reference evidence="1" key="2">
    <citation type="submission" date="2020-09" db="EMBL/GenBank/DDBJ databases">
        <authorList>
            <person name="Sun Q."/>
            <person name="Zhou Y."/>
        </authorList>
    </citation>
    <scope>NUCLEOTIDE SEQUENCE</scope>
    <source>
        <strain evidence="1">CGMCC 1.12153</strain>
    </source>
</reference>
<accession>A0A917B309</accession>
<evidence type="ECO:0000313" key="2">
    <source>
        <dbReference type="Proteomes" id="UP000660110"/>
    </source>
</evidence>